<organism evidence="1 2">
    <name type="scientific">Kibdelosporangium aridum</name>
    <dbReference type="NCBI Taxonomy" id="2030"/>
    <lineage>
        <taxon>Bacteria</taxon>
        <taxon>Bacillati</taxon>
        <taxon>Actinomycetota</taxon>
        <taxon>Actinomycetes</taxon>
        <taxon>Pseudonocardiales</taxon>
        <taxon>Pseudonocardiaceae</taxon>
        <taxon>Kibdelosporangium</taxon>
    </lineage>
</organism>
<dbReference type="Proteomes" id="UP000192674">
    <property type="component" value="Unassembled WGS sequence"/>
</dbReference>
<keyword evidence="2" id="KW-1185">Reference proteome</keyword>
<dbReference type="OrthoDB" id="3526615at2"/>
<dbReference type="RefSeq" id="WP_084430630.1">
    <property type="nucleotide sequence ID" value="NZ_FWXV01000006.1"/>
</dbReference>
<evidence type="ECO:0008006" key="3">
    <source>
        <dbReference type="Google" id="ProtNLM"/>
    </source>
</evidence>
<gene>
    <name evidence="1" type="ORF">SAMN05661093_06608</name>
</gene>
<dbReference type="AlphaFoldDB" id="A0A1Y5XZK7"/>
<evidence type="ECO:0000313" key="1">
    <source>
        <dbReference type="EMBL" id="SMD20865.1"/>
    </source>
</evidence>
<reference evidence="1 2" key="1">
    <citation type="submission" date="2017-04" db="EMBL/GenBank/DDBJ databases">
        <authorList>
            <person name="Afonso C.L."/>
            <person name="Miller P.J."/>
            <person name="Scott M.A."/>
            <person name="Spackman E."/>
            <person name="Goraichik I."/>
            <person name="Dimitrov K.M."/>
            <person name="Suarez D.L."/>
            <person name="Swayne D.E."/>
        </authorList>
    </citation>
    <scope>NUCLEOTIDE SEQUENCE [LARGE SCALE GENOMIC DNA]</scope>
    <source>
        <strain evidence="1 2">DSM 43828</strain>
    </source>
</reference>
<accession>A0A1Y5XZK7</accession>
<sequence>MRTIWLMVPVLVLAGCTESSQRPPVSPQTASVTHPDLDWTAFPVDSKPRPIVLLDPLPKPGMSVTLASAPTPPATMAVTLPDGPAELRTISADEAVTAMGAYRSGPAVQATLTSAQFETDRGDVTLPVWRFDTSPVIEWPALTPTAFWKLGKIPQFSWETPPARLDGLKLTVSLLHSPEPCPGSGPPVFRGEAKESATSVTVYATAGNTRPCAPGRSEMRPFEVTLRSPLGARVLITGAGSPIAVGP</sequence>
<proteinExistence type="predicted"/>
<dbReference type="EMBL" id="FWXV01000006">
    <property type="protein sequence ID" value="SMD20865.1"/>
    <property type="molecule type" value="Genomic_DNA"/>
</dbReference>
<name>A0A1Y5XZK7_KIBAR</name>
<dbReference type="PROSITE" id="PS51257">
    <property type="entry name" value="PROKAR_LIPOPROTEIN"/>
    <property type="match status" value="1"/>
</dbReference>
<evidence type="ECO:0000313" key="2">
    <source>
        <dbReference type="Proteomes" id="UP000192674"/>
    </source>
</evidence>
<protein>
    <recommendedName>
        <fullName evidence="3">Lipoprotein</fullName>
    </recommendedName>
</protein>